<dbReference type="Proteomes" id="UP001594351">
    <property type="component" value="Unassembled WGS sequence"/>
</dbReference>
<keyword evidence="3" id="KW-1185">Reference proteome</keyword>
<name>A0ABV6YWD7_UNCC1</name>
<dbReference type="SUPFAM" id="SSF53756">
    <property type="entry name" value="UDP-Glycosyltransferase/glycogen phosphorylase"/>
    <property type="match status" value="1"/>
</dbReference>
<protein>
    <submittedName>
        <fullName evidence="2">Glycosyltransferase family 4 protein</fullName>
    </submittedName>
</protein>
<dbReference type="Gene3D" id="3.40.50.2000">
    <property type="entry name" value="Glycogen Phosphorylase B"/>
    <property type="match status" value="2"/>
</dbReference>
<dbReference type="InterPro" id="IPR050194">
    <property type="entry name" value="Glycosyltransferase_grp1"/>
</dbReference>
<evidence type="ECO:0000259" key="1">
    <source>
        <dbReference type="Pfam" id="PF13439"/>
    </source>
</evidence>
<dbReference type="Pfam" id="PF13692">
    <property type="entry name" value="Glyco_trans_1_4"/>
    <property type="match status" value="1"/>
</dbReference>
<accession>A0ABV6YWD7</accession>
<dbReference type="CDD" id="cd03823">
    <property type="entry name" value="GT4_ExpE7-like"/>
    <property type="match status" value="1"/>
</dbReference>
<feature type="domain" description="Glycosyltransferase subfamily 4-like N-terminal" evidence="1">
    <location>
        <begin position="16"/>
        <end position="227"/>
    </location>
</feature>
<sequence>MRILQVIHSFPPDNWSGSEIYALRLSQALARTDEVAVFCRRADPGRPEFEVDREVFKNLPIYRLNNNFLSVKRFEDIYRHEAINQAFCQVLNEWNPDIVHFHHLTCLSTDFPVLCKDRGMGTCYTLHDYWLLCQRGQFLDLNLEPCQGPGTARCLTCLQEQVVGPASSLISRLWGYHQIHKRRRHIAKISRFIDRFIAPSRFLADFHVKCGFDDERIEVLGYGFDHSLYSTSKKASPFLRFGFIGSIMVSKGTEIAIQAFRLVAGDELRLTINGRYFPYHGLKGYMDQIKTSSGGDQRIQIEGEFRHDRVQDIFSEIDVLIFPSIWYENSPLTIQEAFLTGTPVLVSDFGAMPELARPGQGCLLFQKGNAEDLADKIRLLCDDRSMIETLRRTMPSVKSIAENASELKEIYDDITR</sequence>
<evidence type="ECO:0000313" key="2">
    <source>
        <dbReference type="EMBL" id="MFC1850502.1"/>
    </source>
</evidence>
<dbReference type="PANTHER" id="PTHR45947:SF13">
    <property type="entry name" value="TRANSFERASE"/>
    <property type="match status" value="1"/>
</dbReference>
<reference evidence="2 3" key="1">
    <citation type="submission" date="2024-09" db="EMBL/GenBank/DDBJ databases">
        <title>Laminarin stimulates single cell rates of sulfate reduction while oxygen inhibits transcriptomic activity in coastal marine sediment.</title>
        <authorList>
            <person name="Lindsay M."/>
            <person name="Orcutt B."/>
            <person name="Emerson D."/>
            <person name="Stepanauskas R."/>
            <person name="D'Angelo T."/>
        </authorList>
    </citation>
    <scope>NUCLEOTIDE SEQUENCE [LARGE SCALE GENOMIC DNA]</scope>
    <source>
        <strain evidence="2">SAG AM-311-K15</strain>
    </source>
</reference>
<dbReference type="PANTHER" id="PTHR45947">
    <property type="entry name" value="SULFOQUINOVOSYL TRANSFERASE SQD2"/>
    <property type="match status" value="1"/>
</dbReference>
<comment type="caution">
    <text evidence="2">The sequence shown here is derived from an EMBL/GenBank/DDBJ whole genome shotgun (WGS) entry which is preliminary data.</text>
</comment>
<organism evidence="2 3">
    <name type="scientific">candidate division CSSED10-310 bacterium</name>
    <dbReference type="NCBI Taxonomy" id="2855610"/>
    <lineage>
        <taxon>Bacteria</taxon>
        <taxon>Bacteria division CSSED10-310</taxon>
    </lineage>
</organism>
<evidence type="ECO:0000313" key="3">
    <source>
        <dbReference type="Proteomes" id="UP001594351"/>
    </source>
</evidence>
<gene>
    <name evidence="2" type="ORF">ACFL27_09955</name>
</gene>
<dbReference type="EMBL" id="JBHPBY010000103">
    <property type="protein sequence ID" value="MFC1850502.1"/>
    <property type="molecule type" value="Genomic_DNA"/>
</dbReference>
<proteinExistence type="predicted"/>
<dbReference type="InterPro" id="IPR028098">
    <property type="entry name" value="Glyco_trans_4-like_N"/>
</dbReference>
<dbReference type="Pfam" id="PF13439">
    <property type="entry name" value="Glyco_transf_4"/>
    <property type="match status" value="1"/>
</dbReference>